<feature type="transmembrane region" description="Helical" evidence="1">
    <location>
        <begin position="33"/>
        <end position="56"/>
    </location>
</feature>
<evidence type="ECO:0000313" key="2">
    <source>
        <dbReference type="EMBL" id="SGZ49359.1"/>
    </source>
</evidence>
<keyword evidence="1" id="KW-0472">Membrane</keyword>
<evidence type="ECO:0000313" key="3">
    <source>
        <dbReference type="Proteomes" id="UP000182334"/>
    </source>
</evidence>
<protein>
    <submittedName>
        <fullName evidence="2">CIC11C00000005049</fullName>
    </submittedName>
</protein>
<accession>A0A1L0BGI6</accession>
<organism evidence="2 3">
    <name type="scientific">Sungouiella intermedia</name>
    <dbReference type="NCBI Taxonomy" id="45354"/>
    <lineage>
        <taxon>Eukaryota</taxon>
        <taxon>Fungi</taxon>
        <taxon>Dikarya</taxon>
        <taxon>Ascomycota</taxon>
        <taxon>Saccharomycotina</taxon>
        <taxon>Pichiomycetes</taxon>
        <taxon>Metschnikowiaceae</taxon>
        <taxon>Sungouiella</taxon>
    </lineage>
</organism>
<dbReference type="AlphaFoldDB" id="A0A1L0BGI6"/>
<evidence type="ECO:0000256" key="1">
    <source>
        <dbReference type="SAM" id="Phobius"/>
    </source>
</evidence>
<feature type="transmembrane region" description="Helical" evidence="1">
    <location>
        <begin position="297"/>
        <end position="321"/>
    </location>
</feature>
<keyword evidence="1" id="KW-0812">Transmembrane</keyword>
<name>A0A1L0BGI6_9ASCO</name>
<keyword evidence="1" id="KW-1133">Transmembrane helix</keyword>
<keyword evidence="3" id="KW-1185">Reference proteome</keyword>
<reference evidence="2 3" key="1">
    <citation type="submission" date="2016-10" db="EMBL/GenBank/DDBJ databases">
        <authorList>
            <person name="de Groot N.N."/>
        </authorList>
    </citation>
    <scope>NUCLEOTIDE SEQUENCE [LARGE SCALE GENOMIC DNA]</scope>
    <source>
        <strain evidence="2 3">CBS 141442</strain>
    </source>
</reference>
<gene>
    <name evidence="2" type="ORF">SAMEA4029010_CIC11G00000005049</name>
</gene>
<sequence length="323" mass="36105">MEAKTSEMEFDKLEMDLIGLDGSKSRFRKSHGIVVVFIVWVLMCLQTLVCLCPIFYGTSLWMSHIDFKLEDAEGSLWFMAMQESLSLLSSLSNDIHGLSVIDERAVASISKNKYTFDFASWCRSNSHTKSAVCYRGPGLDVISSFITDFGAQVGEFGNSEDPIQLGMNLANTYIKAITELDEVYIHTIRANEKTTIDMEKLKLVHQLKKSRTVGHAMWILKTIHGSSVASICAYKFAPIIKCFSFYNNVKCRGRLTGLIFAVSLLIVCQLCTFAIAITESLFAAILNTHLAPYGVCLVHGPAFFLLLLEFMLGALVTYHIIIY</sequence>
<dbReference type="Proteomes" id="UP000182334">
    <property type="component" value="Chromosome II"/>
</dbReference>
<dbReference type="EMBL" id="LT635757">
    <property type="protein sequence ID" value="SGZ49359.1"/>
    <property type="molecule type" value="Genomic_DNA"/>
</dbReference>
<dbReference type="OrthoDB" id="4073891at2759"/>
<feature type="transmembrane region" description="Helical" evidence="1">
    <location>
        <begin position="255"/>
        <end position="277"/>
    </location>
</feature>
<proteinExistence type="predicted"/>